<feature type="transmembrane region" description="Helical" evidence="2">
    <location>
        <begin position="156"/>
        <end position="173"/>
    </location>
</feature>
<accession>A0A368QVD9</accession>
<reference evidence="3" key="2">
    <citation type="submission" date="2015-07" db="EMBL/GenBank/DDBJ databases">
        <authorList>
            <person name="Noorani M."/>
        </authorList>
    </citation>
    <scope>NUCLEOTIDE SEQUENCE</scope>
    <source>
        <strain evidence="3">Yugu1</strain>
    </source>
</reference>
<keyword evidence="2" id="KW-0472">Membrane</keyword>
<feature type="transmembrane region" description="Helical" evidence="2">
    <location>
        <begin position="228"/>
        <end position="250"/>
    </location>
</feature>
<gene>
    <name evidence="3" type="ORF">SETIT_4G165300v2</name>
</gene>
<feature type="transmembrane region" description="Helical" evidence="2">
    <location>
        <begin position="56"/>
        <end position="75"/>
    </location>
</feature>
<keyword evidence="2" id="KW-1133">Transmembrane helix</keyword>
<feature type="transmembrane region" description="Helical" evidence="2">
    <location>
        <begin position="128"/>
        <end position="149"/>
    </location>
</feature>
<feature type="transmembrane region" description="Helical" evidence="2">
    <location>
        <begin position="193"/>
        <end position="216"/>
    </location>
</feature>
<evidence type="ECO:0000256" key="1">
    <source>
        <dbReference type="SAM" id="MobiDB-lite"/>
    </source>
</evidence>
<reference evidence="3" key="1">
    <citation type="journal article" date="2012" name="Nat. Biotechnol.">
        <title>Reference genome sequence of the model plant Setaria.</title>
        <authorList>
            <person name="Bennetzen J.L."/>
            <person name="Schmutz J."/>
            <person name="Wang H."/>
            <person name="Percifield R."/>
            <person name="Hawkins J."/>
            <person name="Pontaroli A.C."/>
            <person name="Estep M."/>
            <person name="Feng L."/>
            <person name="Vaughn J.N."/>
            <person name="Grimwood J."/>
            <person name="Jenkins J."/>
            <person name="Barry K."/>
            <person name="Lindquist E."/>
            <person name="Hellsten U."/>
            <person name="Deshpande S."/>
            <person name="Wang X."/>
            <person name="Wu X."/>
            <person name="Mitros T."/>
            <person name="Triplett J."/>
            <person name="Yang X."/>
            <person name="Ye C.Y."/>
            <person name="Mauro-Herrera M."/>
            <person name="Wang L."/>
            <person name="Li P."/>
            <person name="Sharma M."/>
            <person name="Sharma R."/>
            <person name="Ronald P.C."/>
            <person name="Panaud O."/>
            <person name="Kellogg E.A."/>
            <person name="Brutnell T.P."/>
            <person name="Doust A.N."/>
            <person name="Tuskan G.A."/>
            <person name="Rokhsar D."/>
            <person name="Devos K.M."/>
        </authorList>
    </citation>
    <scope>NUCLEOTIDE SEQUENCE [LARGE SCALE GENOMIC DNA]</scope>
    <source>
        <strain evidence="3">Yugu1</strain>
    </source>
</reference>
<evidence type="ECO:0000256" key="2">
    <source>
        <dbReference type="SAM" id="Phobius"/>
    </source>
</evidence>
<keyword evidence="2" id="KW-0812">Transmembrane</keyword>
<name>A0A368QVD9_SETIT</name>
<dbReference type="AlphaFoldDB" id="A0A368QVD9"/>
<feature type="transmembrane region" description="Helical" evidence="2">
    <location>
        <begin position="96"/>
        <end position="116"/>
    </location>
</feature>
<feature type="region of interest" description="Disordered" evidence="1">
    <location>
        <begin position="1"/>
        <end position="44"/>
    </location>
</feature>
<evidence type="ECO:0000313" key="3">
    <source>
        <dbReference type="EMBL" id="RCV21784.1"/>
    </source>
</evidence>
<organism evidence="3">
    <name type="scientific">Setaria italica</name>
    <name type="common">Foxtail millet</name>
    <name type="synonym">Panicum italicum</name>
    <dbReference type="NCBI Taxonomy" id="4555"/>
    <lineage>
        <taxon>Eukaryota</taxon>
        <taxon>Viridiplantae</taxon>
        <taxon>Streptophyta</taxon>
        <taxon>Embryophyta</taxon>
        <taxon>Tracheophyta</taxon>
        <taxon>Spermatophyta</taxon>
        <taxon>Magnoliopsida</taxon>
        <taxon>Liliopsida</taxon>
        <taxon>Poales</taxon>
        <taxon>Poaceae</taxon>
        <taxon>PACMAD clade</taxon>
        <taxon>Panicoideae</taxon>
        <taxon>Panicodae</taxon>
        <taxon>Paniceae</taxon>
        <taxon>Cenchrinae</taxon>
        <taxon>Setaria</taxon>
    </lineage>
</organism>
<sequence length="277" mass="29259">MVVSPHPSAPGAHAVVLPLSPPRRDRGSSSGGTPTSSRPRRGTAERSHVLLASSDFVAAAAVVAVSFVLVSFDARAWQGRLRRILDLGPSLRGPRLLLAFFTGLLAATAEALRLPFFGRAAMLPPRLVYPLVVHGIAEQGMLASVLLLLRACLLFLTARALVLVTPAAVVAYPGQPRRGQLAHAADGAGHCVYLAYATTLLLALVALYMPLLYYCMLGHIHRYMSPTIGLVGFLAVVVATEATLVILVMLPVHNALVLDDQLPAVATAGEDACDLAR</sequence>
<protein>
    <submittedName>
        <fullName evidence="3">Uncharacterized protein</fullName>
    </submittedName>
</protein>
<proteinExistence type="predicted"/>
<dbReference type="EMBL" id="CM003531">
    <property type="protein sequence ID" value="RCV21784.1"/>
    <property type="molecule type" value="Genomic_DNA"/>
</dbReference>